<keyword evidence="2" id="KW-1185">Reference proteome</keyword>
<feature type="non-terminal residue" evidence="1">
    <location>
        <position position="1"/>
    </location>
</feature>
<evidence type="ECO:0000313" key="1">
    <source>
        <dbReference type="EMBL" id="KAI3360825.1"/>
    </source>
</evidence>
<dbReference type="EMBL" id="CM041546">
    <property type="protein sequence ID" value="KAI3360825.1"/>
    <property type="molecule type" value="Genomic_DNA"/>
</dbReference>
<proteinExistence type="predicted"/>
<reference evidence="1" key="1">
    <citation type="submission" date="2022-04" db="EMBL/GenBank/DDBJ databases">
        <title>Jade perch genome.</title>
        <authorList>
            <person name="Chao B."/>
        </authorList>
    </citation>
    <scope>NUCLEOTIDE SEQUENCE</scope>
    <source>
        <strain evidence="1">CB-2022</strain>
    </source>
</reference>
<gene>
    <name evidence="1" type="ORF">L3Q82_013050</name>
</gene>
<sequence length="1295" mass="147160">DGENINNEYNYSDYYENATDEFGPCDSSNVTDFGKVFLPTLYSLVFIIGFLGNGLVVCVLVKHRNQTNLTDICLFSLALSDLLFVFTLPFYSHYAVTGVWAFGDFMCRFLSGSHTTGFFSSIFFMVVMTIDRYLAIMHTHQVAQYRNLRTGIVLNVSVWMLSLTVSLPAFIFSKVTNESHGLTCEFLPENHDWKNYNIFSTNILGLVIPLLVMIICYSRILPIMMNLRTAKRHRVVKLIISIVIAFFLFWAPYNICLFVMFLKSGDQSSFDCKQDAIQNNGENSTIMNPDYYDGNDYGPCDSSNVTDFGKVFLPTLYSLVFIIGFLGNGLVVCVLVKHRNQTSLPDICLFSLALSDLLFVFTLPFYSHYTVTGVWAFGDFMCRFLSGSHTTGFFSSVFFMVVMTIDRYLAIMHALKVAQYRNLRTGIILTTFVWMLSLTVSLPAFIFSKVTNESHGLTCEFLPENHGWKNYNIFSTNILGLMIPLLVMIVCYSRIFPMLQNLRTAKRHRVVKLIISIVIAFFLSWVPYNICLFVMFLKSGDQSSFDCKQDAIQSLNPHLFCSLSCSMNISENDTAMPYEYDDDYNYSTCDQYPPQEQSRKSMVLPVLYYMLFCLSLLGNTTVLWLLLRHIKLKTMTDICLLNLALSDLILAVSLPLWAYNSQNLASCKVITGVYELGFYSGTLFVILMSVDRYLAIVHAVAAMRARTLCYGIIASITIWVVSIIMAIPQVIFASLEIDVDSFQCHPQYPEDWVHFWKMLRNFSENTVGLFVGLPIMIFCYVKILIVLSKSRNSKKDRAVKLIFTIVCAFVVCWVPYNIIIFLKTLQLFDILNTCVPSKAIDTAMIYAEIIALSHCCVNPIIYAFVGEKFRKSLGNMLTGHLCWSHRSRVNLSTTDRETSNTPVKSDYKDWQATAISAFTAFSGFSENQTMEDALGSTTESFTAEVENFTEYYDYLNYSDDGFGRCVYEGHGASFLPAIYSVFFLLGLLGNSLVIWVVACGVRLRSMTDVCLLNLAIADLLLVCSLPFLAHQAQDQWLFGDAMCKIVLGVYQIAFYCGIFFISLMSVDRYLAIVHAVYAVKARTRSFGMIAAAVTWVAGFFAAFPDLIFLKQQPSGNKTYCFPEFPPDDSGSRNPHFWRIFSLFKMNILGLFVPVIIMSFCYSQIIWRLLYSRSSRKQAIRLVLTVVAVFFCCWVPYNVSSLFKALELLGHYTECESSKAIRLALQITEAIAYSHSCLNPILYVFVGEKFRRNLLRMINRTPCTLCQAIKVLIPQDRINWSVYSQTTSLEERSTAM</sequence>
<organism evidence="1 2">
    <name type="scientific">Scortum barcoo</name>
    <name type="common">barcoo grunter</name>
    <dbReference type="NCBI Taxonomy" id="214431"/>
    <lineage>
        <taxon>Eukaryota</taxon>
        <taxon>Metazoa</taxon>
        <taxon>Chordata</taxon>
        <taxon>Craniata</taxon>
        <taxon>Vertebrata</taxon>
        <taxon>Euteleostomi</taxon>
        <taxon>Actinopterygii</taxon>
        <taxon>Neopterygii</taxon>
        <taxon>Teleostei</taxon>
        <taxon>Neoteleostei</taxon>
        <taxon>Acanthomorphata</taxon>
        <taxon>Eupercaria</taxon>
        <taxon>Centrarchiformes</taxon>
        <taxon>Terapontoidei</taxon>
        <taxon>Terapontidae</taxon>
        <taxon>Scortum</taxon>
    </lineage>
</organism>
<accession>A0ACB8VZE2</accession>
<comment type="caution">
    <text evidence="1">The sequence shown here is derived from an EMBL/GenBank/DDBJ whole genome shotgun (WGS) entry which is preliminary data.</text>
</comment>
<name>A0ACB8VZE2_9TELE</name>
<dbReference type="Proteomes" id="UP000831701">
    <property type="component" value="Chromosome 16"/>
</dbReference>
<evidence type="ECO:0000313" key="2">
    <source>
        <dbReference type="Proteomes" id="UP000831701"/>
    </source>
</evidence>
<protein>
    <submittedName>
        <fullName evidence="1">Uncharacterized protein</fullName>
    </submittedName>
</protein>